<gene>
    <name evidence="1" type="ORF">NA56DRAFT_547226</name>
</gene>
<protein>
    <recommendedName>
        <fullName evidence="3">Fungal N-terminal domain-containing protein</fullName>
    </recommendedName>
</protein>
<dbReference type="Proteomes" id="UP000235672">
    <property type="component" value="Unassembled WGS sequence"/>
</dbReference>
<accession>A0A2J6Q8Q4</accession>
<dbReference type="OrthoDB" id="7464126at2759"/>
<dbReference type="STRING" id="1745343.A0A2J6Q8Q4"/>
<feature type="non-terminal residue" evidence="1">
    <location>
        <position position="238"/>
    </location>
</feature>
<proteinExistence type="predicted"/>
<evidence type="ECO:0000313" key="2">
    <source>
        <dbReference type="Proteomes" id="UP000235672"/>
    </source>
</evidence>
<name>A0A2J6Q8Q4_9HELO</name>
<reference evidence="1 2" key="1">
    <citation type="submission" date="2016-05" db="EMBL/GenBank/DDBJ databases">
        <title>A degradative enzymes factory behind the ericoid mycorrhizal symbiosis.</title>
        <authorList>
            <consortium name="DOE Joint Genome Institute"/>
            <person name="Martino E."/>
            <person name="Morin E."/>
            <person name="Grelet G."/>
            <person name="Kuo A."/>
            <person name="Kohler A."/>
            <person name="Daghino S."/>
            <person name="Barry K."/>
            <person name="Choi C."/>
            <person name="Cichocki N."/>
            <person name="Clum A."/>
            <person name="Copeland A."/>
            <person name="Hainaut M."/>
            <person name="Haridas S."/>
            <person name="Labutti K."/>
            <person name="Lindquist E."/>
            <person name="Lipzen A."/>
            <person name="Khouja H.-R."/>
            <person name="Murat C."/>
            <person name="Ohm R."/>
            <person name="Olson A."/>
            <person name="Spatafora J."/>
            <person name="Veneault-Fourrey C."/>
            <person name="Henrissat B."/>
            <person name="Grigoriev I."/>
            <person name="Martin F."/>
            <person name="Perotto S."/>
        </authorList>
    </citation>
    <scope>NUCLEOTIDE SEQUENCE [LARGE SCALE GENOMIC DNA]</scope>
    <source>
        <strain evidence="1 2">UAMH 7357</strain>
    </source>
</reference>
<organism evidence="1 2">
    <name type="scientific">Hyaloscypha hepaticicola</name>
    <dbReference type="NCBI Taxonomy" id="2082293"/>
    <lineage>
        <taxon>Eukaryota</taxon>
        <taxon>Fungi</taxon>
        <taxon>Dikarya</taxon>
        <taxon>Ascomycota</taxon>
        <taxon>Pezizomycotina</taxon>
        <taxon>Leotiomycetes</taxon>
        <taxon>Helotiales</taxon>
        <taxon>Hyaloscyphaceae</taxon>
        <taxon>Hyaloscypha</taxon>
    </lineage>
</organism>
<evidence type="ECO:0000313" key="1">
    <source>
        <dbReference type="EMBL" id="PMD22624.1"/>
    </source>
</evidence>
<keyword evidence="2" id="KW-1185">Reference proteome</keyword>
<dbReference type="EMBL" id="KZ613477">
    <property type="protein sequence ID" value="PMD22624.1"/>
    <property type="molecule type" value="Genomic_DNA"/>
</dbReference>
<dbReference type="AlphaFoldDB" id="A0A2J6Q8Q4"/>
<evidence type="ECO:0008006" key="3">
    <source>
        <dbReference type="Google" id="ProtNLM"/>
    </source>
</evidence>
<sequence>MDAGSLVGSDCVMLSRLAWDALQGSKDAVGENDELTRELLGLYKILSRLQSALANPTSVVNRATDERRKEIEEHAADCEGILKVMNTVLEKYNGMGKEQRRGRKLWQTIQFGNGETKDLKEVRDELSAHTSAITMGFNLCALHYPGRVETTLEMAEEQTRRHGRSLRGIKTSLHWVIANLSREVGEGSVRSSHANDDKLFWRTLRKELVKEGYDNYTLQKHRRLIRAYVEELVNRGVL</sequence>